<evidence type="ECO:0000256" key="1">
    <source>
        <dbReference type="SAM" id="Phobius"/>
    </source>
</evidence>
<evidence type="ECO:0000313" key="2">
    <source>
        <dbReference type="EMBL" id="MBB5034268.1"/>
    </source>
</evidence>
<keyword evidence="1" id="KW-1133">Transmembrane helix</keyword>
<keyword evidence="1" id="KW-0472">Membrane</keyword>
<evidence type="ECO:0000313" key="3">
    <source>
        <dbReference type="Proteomes" id="UP000590740"/>
    </source>
</evidence>
<accession>A0A7W7YDQ1</accession>
<feature type="transmembrane region" description="Helical" evidence="1">
    <location>
        <begin position="91"/>
        <end position="111"/>
    </location>
</feature>
<organism evidence="2 3">
    <name type="scientific">Prosthecobacter vanneervenii</name>
    <dbReference type="NCBI Taxonomy" id="48466"/>
    <lineage>
        <taxon>Bacteria</taxon>
        <taxon>Pseudomonadati</taxon>
        <taxon>Verrucomicrobiota</taxon>
        <taxon>Verrucomicrobiia</taxon>
        <taxon>Verrucomicrobiales</taxon>
        <taxon>Verrucomicrobiaceae</taxon>
        <taxon>Prosthecobacter</taxon>
    </lineage>
</organism>
<sequence length="170" mass="18490">MPSAAIILQCILAAVCYGIIHDQITTRVCLEYFTIAHPRLIESTSPTVLGLFWGVAATWWVGVLLGVPLAFAARAGSWPRLGWRDLRRPLLCLLLVMAGTAAFAGGTTWLLSRHCSPVDLADLTENQIPPQMRARFLGAWAAHLTSYGVGFGGGLALIIRAFLRRIHAAR</sequence>
<gene>
    <name evidence="2" type="ORF">HNQ65_003862</name>
</gene>
<comment type="caution">
    <text evidence="2">The sequence shown here is derived from an EMBL/GenBank/DDBJ whole genome shotgun (WGS) entry which is preliminary data.</text>
</comment>
<proteinExistence type="predicted"/>
<dbReference type="EMBL" id="JACHIG010000009">
    <property type="protein sequence ID" value="MBB5034268.1"/>
    <property type="molecule type" value="Genomic_DNA"/>
</dbReference>
<dbReference type="Proteomes" id="UP000590740">
    <property type="component" value="Unassembled WGS sequence"/>
</dbReference>
<keyword evidence="1" id="KW-0812">Transmembrane</keyword>
<protein>
    <recommendedName>
        <fullName evidence="4">Transmembrane protein</fullName>
    </recommendedName>
</protein>
<feature type="transmembrane region" description="Helical" evidence="1">
    <location>
        <begin position="48"/>
        <end position="71"/>
    </location>
</feature>
<feature type="transmembrane region" description="Helical" evidence="1">
    <location>
        <begin position="140"/>
        <end position="163"/>
    </location>
</feature>
<keyword evidence="3" id="KW-1185">Reference proteome</keyword>
<reference evidence="2 3" key="1">
    <citation type="submission" date="2020-08" db="EMBL/GenBank/DDBJ databases">
        <title>Genomic Encyclopedia of Type Strains, Phase IV (KMG-IV): sequencing the most valuable type-strain genomes for metagenomic binning, comparative biology and taxonomic classification.</title>
        <authorList>
            <person name="Goeker M."/>
        </authorList>
    </citation>
    <scope>NUCLEOTIDE SEQUENCE [LARGE SCALE GENOMIC DNA]</scope>
    <source>
        <strain evidence="2 3">DSM 12252</strain>
    </source>
</reference>
<name>A0A7W7YDQ1_9BACT</name>
<dbReference type="RefSeq" id="WP_184341915.1">
    <property type="nucleotide sequence ID" value="NZ_JACHIG010000009.1"/>
</dbReference>
<dbReference type="AlphaFoldDB" id="A0A7W7YDQ1"/>
<evidence type="ECO:0008006" key="4">
    <source>
        <dbReference type="Google" id="ProtNLM"/>
    </source>
</evidence>